<feature type="binding site" evidence="8">
    <location>
        <begin position="190"/>
        <end position="193"/>
    </location>
    <ligand>
        <name>ATP</name>
        <dbReference type="ChEBI" id="CHEBI:30616"/>
    </ligand>
</feature>
<dbReference type="InterPro" id="IPR014729">
    <property type="entry name" value="Rossmann-like_a/b/a_fold"/>
</dbReference>
<comment type="miscellaneous">
    <text evidence="8">The reaction proceeds by a bi uni uni bi ping pong mechanism.</text>
</comment>
<feature type="binding site" evidence="8">
    <location>
        <position position="159"/>
    </location>
    <ligand>
        <name>(R)-pantoate</name>
        <dbReference type="ChEBI" id="CHEBI:15980"/>
    </ligand>
</feature>
<evidence type="ECO:0000256" key="2">
    <source>
        <dbReference type="ARBA" id="ARBA00009256"/>
    </source>
</evidence>
<evidence type="ECO:0000313" key="9">
    <source>
        <dbReference type="EMBL" id="MFC7147192.1"/>
    </source>
</evidence>
<dbReference type="InterPro" id="IPR003721">
    <property type="entry name" value="Pantoate_ligase"/>
</dbReference>
<comment type="caution">
    <text evidence="9">The sequence shown here is derived from an EMBL/GenBank/DDBJ whole genome shotgun (WGS) entry which is preliminary data.</text>
</comment>
<comment type="catalytic activity">
    <reaction evidence="7 8">
        <text>(R)-pantoate + beta-alanine + ATP = (R)-pantothenate + AMP + diphosphate + H(+)</text>
        <dbReference type="Rhea" id="RHEA:10912"/>
        <dbReference type="ChEBI" id="CHEBI:15378"/>
        <dbReference type="ChEBI" id="CHEBI:15980"/>
        <dbReference type="ChEBI" id="CHEBI:29032"/>
        <dbReference type="ChEBI" id="CHEBI:30616"/>
        <dbReference type="ChEBI" id="CHEBI:33019"/>
        <dbReference type="ChEBI" id="CHEBI:57966"/>
        <dbReference type="ChEBI" id="CHEBI:456215"/>
        <dbReference type="EC" id="6.3.2.1"/>
    </reaction>
</comment>
<protein>
    <recommendedName>
        <fullName evidence="8">Pantothenate synthetase</fullName>
        <shortName evidence="8">PS</shortName>
        <ecNumber evidence="8">6.3.2.1</ecNumber>
    </recommendedName>
    <alternativeName>
        <fullName evidence="8">Pantoate--beta-alanine ligase</fullName>
    </alternativeName>
    <alternativeName>
        <fullName evidence="8">Pantoate-activating enzyme</fullName>
    </alternativeName>
</protein>
<comment type="subunit">
    <text evidence="8">Homodimer.</text>
</comment>
<dbReference type="NCBIfam" id="TIGR00018">
    <property type="entry name" value="panC"/>
    <property type="match status" value="1"/>
</dbReference>
<dbReference type="PANTHER" id="PTHR21299">
    <property type="entry name" value="CYTIDYLATE KINASE/PANTOATE-BETA-ALANINE LIGASE"/>
    <property type="match status" value="1"/>
</dbReference>
<reference evidence="10" key="1">
    <citation type="journal article" date="2019" name="Int. J. Syst. Evol. Microbiol.">
        <title>The Global Catalogue of Microorganisms (GCM) 10K type strain sequencing project: providing services to taxonomists for standard genome sequencing and annotation.</title>
        <authorList>
            <consortium name="The Broad Institute Genomics Platform"/>
            <consortium name="The Broad Institute Genome Sequencing Center for Infectious Disease"/>
            <person name="Wu L."/>
            <person name="Ma J."/>
        </authorList>
    </citation>
    <scope>NUCLEOTIDE SEQUENCE [LARGE SCALE GENOMIC DNA]</scope>
    <source>
        <strain evidence="10">KCTC 12907</strain>
    </source>
</reference>
<keyword evidence="3 8" id="KW-0436">Ligase</keyword>
<dbReference type="Proteomes" id="UP001596378">
    <property type="component" value="Unassembled WGS sequence"/>
</dbReference>
<dbReference type="InterPro" id="IPR042176">
    <property type="entry name" value="Pantoate_ligase_C"/>
</dbReference>
<evidence type="ECO:0000256" key="1">
    <source>
        <dbReference type="ARBA" id="ARBA00004990"/>
    </source>
</evidence>
<feature type="binding site" evidence="8">
    <location>
        <begin position="36"/>
        <end position="43"/>
    </location>
    <ligand>
        <name>ATP</name>
        <dbReference type="ChEBI" id="CHEBI:30616"/>
    </ligand>
</feature>
<proteinExistence type="inferred from homology"/>
<feature type="binding site" evidence="8">
    <location>
        <position position="182"/>
    </location>
    <ligand>
        <name>ATP</name>
        <dbReference type="ChEBI" id="CHEBI:30616"/>
    </ligand>
</feature>
<dbReference type="PANTHER" id="PTHR21299:SF1">
    <property type="entry name" value="PANTOATE--BETA-ALANINE LIGASE"/>
    <property type="match status" value="1"/>
</dbReference>
<evidence type="ECO:0000256" key="8">
    <source>
        <dbReference type="HAMAP-Rule" id="MF_00158"/>
    </source>
</evidence>
<keyword evidence="6 8" id="KW-0067">ATP-binding</keyword>
<keyword evidence="4 8" id="KW-0566">Pantothenate biosynthesis</keyword>
<evidence type="ECO:0000256" key="4">
    <source>
        <dbReference type="ARBA" id="ARBA00022655"/>
    </source>
</evidence>
<dbReference type="SUPFAM" id="SSF52374">
    <property type="entry name" value="Nucleotidylyl transferase"/>
    <property type="match status" value="1"/>
</dbReference>
<comment type="function">
    <text evidence="8">Catalyzes the condensation of pantoate with beta-alanine in an ATP-dependent reaction via a pantoyl-adenylate intermediate.</text>
</comment>
<dbReference type="Pfam" id="PF02569">
    <property type="entry name" value="Pantoate_ligase"/>
    <property type="match status" value="1"/>
</dbReference>
<feature type="active site" description="Proton donor" evidence="8">
    <location>
        <position position="43"/>
    </location>
</feature>
<organism evidence="9 10">
    <name type="scientific">Cohnella cellulosilytica</name>
    <dbReference type="NCBI Taxonomy" id="986710"/>
    <lineage>
        <taxon>Bacteria</taxon>
        <taxon>Bacillati</taxon>
        <taxon>Bacillota</taxon>
        <taxon>Bacilli</taxon>
        <taxon>Bacillales</taxon>
        <taxon>Paenibacillaceae</taxon>
        <taxon>Cohnella</taxon>
    </lineage>
</organism>
<dbReference type="HAMAP" id="MF_00158">
    <property type="entry name" value="PanC"/>
    <property type="match status" value="1"/>
</dbReference>
<feature type="binding site" evidence="8">
    <location>
        <position position="67"/>
    </location>
    <ligand>
        <name>beta-alanine</name>
        <dbReference type="ChEBI" id="CHEBI:57966"/>
    </ligand>
</feature>
<keyword evidence="8" id="KW-0963">Cytoplasm</keyword>
<keyword evidence="10" id="KW-1185">Reference proteome</keyword>
<comment type="subcellular location">
    <subcellularLocation>
        <location evidence="8">Cytoplasm</location>
    </subcellularLocation>
</comment>
<gene>
    <name evidence="8 9" type="primary">panC</name>
    <name evidence="9" type="ORF">ACFQMJ_01480</name>
</gene>
<comment type="similarity">
    <text evidence="2 8">Belongs to the pantothenate synthetase family.</text>
</comment>
<evidence type="ECO:0000256" key="5">
    <source>
        <dbReference type="ARBA" id="ARBA00022741"/>
    </source>
</evidence>
<evidence type="ECO:0000256" key="3">
    <source>
        <dbReference type="ARBA" id="ARBA00022598"/>
    </source>
</evidence>
<accession>A0ABW2F6S6</accession>
<sequence length="303" mass="32983">MKPTILRTVAELRREIAAFRRSRPPEAASVGFVPTMGYLHEGHASLLRRSARENGLTVLSIFVNPIQFGPNEDLDKYPRDEERDVALAASCGVDLVFAPTVREMYPQRRVTTVTVSEVTEGLCGASRPGHFDGVATVVAKLLNIVQPDRAYFGLKDAQQAAIVARMAQDLNMPTEIVPCPTVREPDGLALSSRNVYLSAEEREQALSLSRSLAQVPAWIAEGVSASELSERLRREIGRSPLAQIEYAEALTYPDLLPPDGGAPLRGVEGQLLVALAVRFGSTRLIDNRLLNPKEAGVEACSAK</sequence>
<dbReference type="CDD" id="cd00560">
    <property type="entry name" value="PanC"/>
    <property type="match status" value="1"/>
</dbReference>
<comment type="pathway">
    <text evidence="1 8">Cofactor biosynthesis; (R)-pantothenate biosynthesis; (R)-pantothenate from (R)-pantoate and beta-alanine: step 1/1.</text>
</comment>
<evidence type="ECO:0000313" key="10">
    <source>
        <dbReference type="Proteomes" id="UP001596378"/>
    </source>
</evidence>
<dbReference type="EMBL" id="JBHTAI010000001">
    <property type="protein sequence ID" value="MFC7147192.1"/>
    <property type="molecule type" value="Genomic_DNA"/>
</dbReference>
<evidence type="ECO:0000256" key="6">
    <source>
        <dbReference type="ARBA" id="ARBA00022840"/>
    </source>
</evidence>
<feature type="binding site" evidence="8">
    <location>
        <position position="67"/>
    </location>
    <ligand>
        <name>(R)-pantoate</name>
        <dbReference type="ChEBI" id="CHEBI:15980"/>
    </ligand>
</feature>
<dbReference type="NCBIfam" id="TIGR00125">
    <property type="entry name" value="cyt_tran_rel"/>
    <property type="match status" value="1"/>
</dbReference>
<dbReference type="GO" id="GO:0004592">
    <property type="term" value="F:pantoate-beta-alanine ligase activity"/>
    <property type="evidence" value="ECO:0007669"/>
    <property type="project" value="UniProtKB-EC"/>
</dbReference>
<dbReference type="Gene3D" id="3.30.1300.10">
    <property type="entry name" value="Pantoate-beta-alanine ligase, C-terminal domain"/>
    <property type="match status" value="1"/>
</dbReference>
<dbReference type="Gene3D" id="3.40.50.620">
    <property type="entry name" value="HUPs"/>
    <property type="match status" value="1"/>
</dbReference>
<evidence type="ECO:0000256" key="7">
    <source>
        <dbReference type="ARBA" id="ARBA00048258"/>
    </source>
</evidence>
<name>A0ABW2F6S6_9BACL</name>
<dbReference type="EC" id="6.3.2.1" evidence="8"/>
<dbReference type="RefSeq" id="WP_378047119.1">
    <property type="nucleotide sequence ID" value="NZ_JBHMDN010000012.1"/>
</dbReference>
<keyword evidence="5 8" id="KW-0547">Nucleotide-binding</keyword>
<dbReference type="InterPro" id="IPR004821">
    <property type="entry name" value="Cyt_trans-like"/>
</dbReference>
<feature type="binding site" evidence="8">
    <location>
        <begin position="153"/>
        <end position="156"/>
    </location>
    <ligand>
        <name>ATP</name>
        <dbReference type="ChEBI" id="CHEBI:30616"/>
    </ligand>
</feature>